<dbReference type="AlphaFoldDB" id="A0A7J5YI40"/>
<protein>
    <submittedName>
        <fullName evidence="1">Uncharacterized protein</fullName>
    </submittedName>
</protein>
<organism evidence="1 2">
    <name type="scientific">Dissostichus mawsoni</name>
    <name type="common">Antarctic cod</name>
    <dbReference type="NCBI Taxonomy" id="36200"/>
    <lineage>
        <taxon>Eukaryota</taxon>
        <taxon>Metazoa</taxon>
        <taxon>Chordata</taxon>
        <taxon>Craniata</taxon>
        <taxon>Vertebrata</taxon>
        <taxon>Euteleostomi</taxon>
        <taxon>Actinopterygii</taxon>
        <taxon>Neopterygii</taxon>
        <taxon>Teleostei</taxon>
        <taxon>Neoteleostei</taxon>
        <taxon>Acanthomorphata</taxon>
        <taxon>Eupercaria</taxon>
        <taxon>Perciformes</taxon>
        <taxon>Notothenioidei</taxon>
        <taxon>Nototheniidae</taxon>
        <taxon>Dissostichus</taxon>
    </lineage>
</organism>
<dbReference type="Proteomes" id="UP000518266">
    <property type="component" value="Unassembled WGS sequence"/>
</dbReference>
<reference evidence="1 2" key="1">
    <citation type="submission" date="2020-03" db="EMBL/GenBank/DDBJ databases">
        <title>Dissostichus mawsoni Genome sequencing and assembly.</title>
        <authorList>
            <person name="Park H."/>
        </authorList>
    </citation>
    <scope>NUCLEOTIDE SEQUENCE [LARGE SCALE GENOMIC DNA]</scope>
    <source>
        <strain evidence="1">DM0001</strain>
        <tissue evidence="1">Muscle</tissue>
    </source>
</reference>
<comment type="caution">
    <text evidence="1">The sequence shown here is derived from an EMBL/GenBank/DDBJ whole genome shotgun (WGS) entry which is preliminary data.</text>
</comment>
<evidence type="ECO:0000313" key="2">
    <source>
        <dbReference type="Proteomes" id="UP000518266"/>
    </source>
</evidence>
<evidence type="ECO:0000313" key="1">
    <source>
        <dbReference type="EMBL" id="KAF3849152.1"/>
    </source>
</evidence>
<proteinExistence type="predicted"/>
<sequence>MHFIQEAEVEVGEQGLGEGLPEGVQVCHALCVVEGHQAPLVVQIHPDPDQGFLQGQDGGGGSAGHVLYPIRQGEGPEAVGREGFDDPLPGHRLPGHPHRPHGAAVDFDLPVVSPVGKALAPQQRQGSVEPLVSADLTRSRVKASCSLSLSSISWRAPCRREISTQSSALCSSRRISSLRSSVFSFTCSSFSSWYRNWCRSLNWASMRCFRSAVWSWIMDNWGTGAGAGTLSTPPTSARRGSLPLSSRPWHWTSTSFLSCRVLLLCLASSLPVECGDMKWVVQQQPQPLTSSADRMTSRLSQETKAEYGYSILGMFV</sequence>
<name>A0A7J5YI40_DISMA</name>
<accession>A0A7J5YI40</accession>
<keyword evidence="2" id="KW-1185">Reference proteome</keyword>
<gene>
    <name evidence="1" type="ORF">F7725_015649</name>
</gene>
<dbReference type="EMBL" id="JAAKFY010000012">
    <property type="protein sequence ID" value="KAF3849152.1"/>
    <property type="molecule type" value="Genomic_DNA"/>
</dbReference>